<feature type="region of interest" description="Disordered" evidence="10">
    <location>
        <begin position="311"/>
        <end position="333"/>
    </location>
</feature>
<dbReference type="InterPro" id="IPR001932">
    <property type="entry name" value="PPM-type_phosphatase-like_dom"/>
</dbReference>
<dbReference type="EC" id="3.1.3.16" evidence="3"/>
<evidence type="ECO:0000256" key="4">
    <source>
        <dbReference type="ARBA" id="ARBA00022723"/>
    </source>
</evidence>
<keyword evidence="4" id="KW-0479">Metal-binding</keyword>
<dbReference type="InterPro" id="IPR000222">
    <property type="entry name" value="PP2C_BS"/>
</dbReference>
<dbReference type="CDD" id="cd00143">
    <property type="entry name" value="PP2Cc"/>
    <property type="match status" value="1"/>
</dbReference>
<sequence length="333" mass="35941">MGCVQSRASGLTNIGFGTFKKENQDDFFMEPNLFGGKPGRSLFAVFDGHGTNGMHVAKACKTYSPNAIAKELAAAENEGNDLECPVRVTQAINTAFDNVDKYLKTEVKINLDSSGTTASMVFQQGQHIWVASCGDSRVILCSRRASASGKSHWHVEPLTHDHRVTCPKEAARLRTCGGRVCPKILPCGRSIGPARLWLKDLPFPGLCLSRSFGDAVAATIGCTSKPEVLHRKLRPHLDSFLILATDGIWDVLNNEQVCEIVTESSDPEAAVQTMLQQALEAWEDRIASDNISMVVVKLAWGSGDDLETTCSSTSVSAEASTIAEQDSDAPSPQ</sequence>
<dbReference type="PROSITE" id="PS51746">
    <property type="entry name" value="PPM_2"/>
    <property type="match status" value="1"/>
</dbReference>
<comment type="similarity">
    <text evidence="9">Belongs to the PP2C family.</text>
</comment>
<evidence type="ECO:0000256" key="6">
    <source>
        <dbReference type="ARBA" id="ARBA00022842"/>
    </source>
</evidence>
<dbReference type="Gene3D" id="3.60.40.10">
    <property type="entry name" value="PPM-type phosphatase domain"/>
    <property type="match status" value="1"/>
</dbReference>
<dbReference type="PANTHER" id="PTHR47992">
    <property type="entry name" value="PROTEIN PHOSPHATASE"/>
    <property type="match status" value="1"/>
</dbReference>
<dbReference type="SMART" id="SM00331">
    <property type="entry name" value="PP2C_SIG"/>
    <property type="match status" value="1"/>
</dbReference>
<dbReference type="EMBL" id="JALJOS010000004">
    <property type="protein sequence ID" value="KAK9840376.1"/>
    <property type="molecule type" value="Genomic_DNA"/>
</dbReference>
<evidence type="ECO:0000256" key="2">
    <source>
        <dbReference type="ARBA" id="ARBA00001946"/>
    </source>
</evidence>
<gene>
    <name evidence="12" type="ORF">WJX74_008722</name>
</gene>
<dbReference type="SUPFAM" id="SSF81606">
    <property type="entry name" value="PP2C-like"/>
    <property type="match status" value="1"/>
</dbReference>
<proteinExistence type="inferred from homology"/>
<dbReference type="GO" id="GO:0004722">
    <property type="term" value="F:protein serine/threonine phosphatase activity"/>
    <property type="evidence" value="ECO:0007669"/>
    <property type="project" value="UniProtKB-EC"/>
</dbReference>
<protein>
    <recommendedName>
        <fullName evidence="3">protein-serine/threonine phosphatase</fullName>
        <ecNumber evidence="3">3.1.3.16</ecNumber>
    </recommendedName>
</protein>
<feature type="domain" description="PPM-type phosphatase" evidence="11">
    <location>
        <begin position="8"/>
        <end position="298"/>
    </location>
</feature>
<dbReference type="Pfam" id="PF00481">
    <property type="entry name" value="PP2C"/>
    <property type="match status" value="1"/>
</dbReference>
<reference evidence="12 13" key="1">
    <citation type="journal article" date="2024" name="Nat. Commun.">
        <title>Phylogenomics reveals the evolutionary origins of lichenization in chlorophyte algae.</title>
        <authorList>
            <person name="Puginier C."/>
            <person name="Libourel C."/>
            <person name="Otte J."/>
            <person name="Skaloud P."/>
            <person name="Haon M."/>
            <person name="Grisel S."/>
            <person name="Petersen M."/>
            <person name="Berrin J.G."/>
            <person name="Delaux P.M."/>
            <person name="Dal Grande F."/>
            <person name="Keller J."/>
        </authorList>
    </citation>
    <scope>NUCLEOTIDE SEQUENCE [LARGE SCALE GENOMIC DNA]</scope>
    <source>
        <strain evidence="12 13">SAG 2145</strain>
    </source>
</reference>
<dbReference type="GO" id="GO:0046872">
    <property type="term" value="F:metal ion binding"/>
    <property type="evidence" value="ECO:0007669"/>
    <property type="project" value="UniProtKB-KW"/>
</dbReference>
<evidence type="ECO:0000259" key="11">
    <source>
        <dbReference type="PROSITE" id="PS51746"/>
    </source>
</evidence>
<comment type="cofactor">
    <cofactor evidence="2">
        <name>Mg(2+)</name>
        <dbReference type="ChEBI" id="CHEBI:18420"/>
    </cofactor>
</comment>
<organism evidence="12 13">
    <name type="scientific">Apatococcus lobatus</name>
    <dbReference type="NCBI Taxonomy" id="904363"/>
    <lineage>
        <taxon>Eukaryota</taxon>
        <taxon>Viridiplantae</taxon>
        <taxon>Chlorophyta</taxon>
        <taxon>core chlorophytes</taxon>
        <taxon>Trebouxiophyceae</taxon>
        <taxon>Chlorellales</taxon>
        <taxon>Chlorellaceae</taxon>
        <taxon>Apatococcus</taxon>
    </lineage>
</organism>
<evidence type="ECO:0000313" key="12">
    <source>
        <dbReference type="EMBL" id="KAK9840376.1"/>
    </source>
</evidence>
<keyword evidence="5 9" id="KW-0378">Hydrolase</keyword>
<comment type="cofactor">
    <cofactor evidence="1">
        <name>Mn(2+)</name>
        <dbReference type="ChEBI" id="CHEBI:29035"/>
    </cofactor>
</comment>
<evidence type="ECO:0000256" key="1">
    <source>
        <dbReference type="ARBA" id="ARBA00001936"/>
    </source>
</evidence>
<dbReference type="InterPro" id="IPR036457">
    <property type="entry name" value="PPM-type-like_dom_sf"/>
</dbReference>
<comment type="caution">
    <text evidence="12">The sequence shown here is derived from an EMBL/GenBank/DDBJ whole genome shotgun (WGS) entry which is preliminary data.</text>
</comment>
<evidence type="ECO:0000256" key="8">
    <source>
        <dbReference type="ARBA" id="ARBA00023211"/>
    </source>
</evidence>
<evidence type="ECO:0000256" key="7">
    <source>
        <dbReference type="ARBA" id="ARBA00022912"/>
    </source>
</evidence>
<keyword evidence="13" id="KW-1185">Reference proteome</keyword>
<dbReference type="Proteomes" id="UP001438707">
    <property type="component" value="Unassembled WGS sequence"/>
</dbReference>
<evidence type="ECO:0000313" key="13">
    <source>
        <dbReference type="Proteomes" id="UP001438707"/>
    </source>
</evidence>
<evidence type="ECO:0000256" key="9">
    <source>
        <dbReference type="RuleBase" id="RU003465"/>
    </source>
</evidence>
<evidence type="ECO:0000256" key="10">
    <source>
        <dbReference type="SAM" id="MobiDB-lite"/>
    </source>
</evidence>
<dbReference type="InterPro" id="IPR015655">
    <property type="entry name" value="PP2C"/>
</dbReference>
<name>A0AAW1S2Z4_9CHLO</name>
<dbReference type="AlphaFoldDB" id="A0AAW1S2Z4"/>
<keyword evidence="6" id="KW-0460">Magnesium</keyword>
<keyword evidence="8" id="KW-0464">Manganese</keyword>
<accession>A0AAW1S2Z4</accession>
<evidence type="ECO:0000256" key="5">
    <source>
        <dbReference type="ARBA" id="ARBA00022801"/>
    </source>
</evidence>
<dbReference type="PROSITE" id="PS01032">
    <property type="entry name" value="PPM_1"/>
    <property type="match status" value="1"/>
</dbReference>
<keyword evidence="7 9" id="KW-0904">Protein phosphatase</keyword>
<dbReference type="SMART" id="SM00332">
    <property type="entry name" value="PP2Cc"/>
    <property type="match status" value="1"/>
</dbReference>
<evidence type="ECO:0000256" key="3">
    <source>
        <dbReference type="ARBA" id="ARBA00013081"/>
    </source>
</evidence>